<evidence type="ECO:0000256" key="5">
    <source>
        <dbReference type="PROSITE-ProRule" id="PRU00042"/>
    </source>
</evidence>
<keyword evidence="2" id="KW-0677">Repeat</keyword>
<feature type="region of interest" description="Disordered" evidence="6">
    <location>
        <begin position="64"/>
        <end position="99"/>
    </location>
</feature>
<feature type="domain" description="C2H2-type" evidence="7">
    <location>
        <begin position="238"/>
        <end position="268"/>
    </location>
</feature>
<dbReference type="InterPro" id="IPR013087">
    <property type="entry name" value="Znf_C2H2_type"/>
</dbReference>
<dbReference type="FunFam" id="3.30.160.60:FF:001049">
    <property type="entry name" value="zinc finger protein 319"/>
    <property type="match status" value="1"/>
</dbReference>
<feature type="domain" description="C2H2-type" evidence="7">
    <location>
        <begin position="151"/>
        <end position="178"/>
    </location>
</feature>
<feature type="compositionally biased region" description="Pro residues" evidence="6">
    <location>
        <begin position="83"/>
        <end position="95"/>
    </location>
</feature>
<dbReference type="Pfam" id="PF00096">
    <property type="entry name" value="zf-C2H2"/>
    <property type="match status" value="3"/>
</dbReference>
<dbReference type="AlphaFoldDB" id="F1KYE4"/>
<evidence type="ECO:0000313" key="8">
    <source>
        <dbReference type="EMBL" id="ADY42898.1"/>
    </source>
</evidence>
<keyword evidence="1" id="KW-0479">Metal-binding</keyword>
<evidence type="ECO:0000256" key="1">
    <source>
        <dbReference type="ARBA" id="ARBA00022723"/>
    </source>
</evidence>
<dbReference type="GO" id="GO:0008270">
    <property type="term" value="F:zinc ion binding"/>
    <property type="evidence" value="ECO:0007669"/>
    <property type="project" value="UniProtKB-KW"/>
</dbReference>
<dbReference type="EMBL" id="JI168006">
    <property type="protein sequence ID" value="ADY42898.1"/>
    <property type="molecule type" value="mRNA"/>
</dbReference>
<name>F1KYE4_ASCSU</name>
<dbReference type="Gene3D" id="3.30.160.60">
    <property type="entry name" value="Classic Zinc Finger"/>
    <property type="match status" value="5"/>
</dbReference>
<sequence length="478" mass="53987">MRTHTGEKPFECNICGMRFTQRTPMRMHVRRHVGDTPFACSWGCGKSFVSNALKNAHEVRIHLGEKRQGPPCPHLKPPRRSVPLPPLQDQPPPMPEGERSAILDFQPPIGEIKQSLSASANKKLDEVIEAVAAGIPLPPPRQARRRPALVAQCQECGLLLKHPSKIQAHLRTHTGERPFQCGVCGMRFATANPLRVHLRRAHTGEKPYECTWDCGRRFVSASARNEHERIVHAGIKRYQCTVGSCRRLFTRRRYLMLHQEKEHLEAERQADNAIECVLGMVEREIHGAGKSDNEASIWIPQKGNEERFEGGDGESDPVKLIAENGDETVDGVNGLDEEMLVYTEGFEESIGDIVIEEGPLELHGEVQSTASQPVNAQQDQHLRIINEQFDPSVELFEEELPNEVYLFDGEYVVVDEAYLEPQQPEPELDFEDGCLEESDHHLVETRSFWLPNAGQCSRLGRVRIIKPKSSITKREEDP</sequence>
<dbReference type="SMART" id="SM00355">
    <property type="entry name" value="ZnF_C2H2"/>
    <property type="match status" value="6"/>
</dbReference>
<dbReference type="SUPFAM" id="SSF57667">
    <property type="entry name" value="beta-beta-alpha zinc fingers"/>
    <property type="match status" value="3"/>
</dbReference>
<dbReference type="PANTHER" id="PTHR23235:SF120">
    <property type="entry name" value="KRUPPEL-LIKE FACTOR 15"/>
    <property type="match status" value="1"/>
</dbReference>
<evidence type="ECO:0000259" key="7">
    <source>
        <dbReference type="PROSITE" id="PS50157"/>
    </source>
</evidence>
<feature type="domain" description="C2H2-type" evidence="7">
    <location>
        <begin position="10"/>
        <end position="37"/>
    </location>
</feature>
<evidence type="ECO:0000256" key="3">
    <source>
        <dbReference type="ARBA" id="ARBA00022771"/>
    </source>
</evidence>
<keyword evidence="3 5" id="KW-0863">Zinc-finger</keyword>
<reference evidence="8" key="1">
    <citation type="journal article" date="2011" name="Genome Res.">
        <title>Deep small RNA sequencing from the nematode Ascaris reveals conservation, functional diversification, and novel developmental profiles.</title>
        <authorList>
            <person name="Wang J."/>
            <person name="Czech B."/>
            <person name="Crunk A."/>
            <person name="Wallace A."/>
            <person name="Mitreva M."/>
            <person name="Hannon G.J."/>
            <person name="Davis R.E."/>
        </authorList>
    </citation>
    <scope>NUCLEOTIDE SEQUENCE</scope>
</reference>
<evidence type="ECO:0000256" key="4">
    <source>
        <dbReference type="ARBA" id="ARBA00022833"/>
    </source>
</evidence>
<proteinExistence type="evidence at transcript level"/>
<protein>
    <submittedName>
        <fullName evidence="8">Zinc finger protein 135</fullName>
    </submittedName>
</protein>
<evidence type="ECO:0000256" key="6">
    <source>
        <dbReference type="SAM" id="MobiDB-lite"/>
    </source>
</evidence>
<dbReference type="FunFam" id="3.30.160.60:FF:002869">
    <property type="entry name" value="Comb gap splice variant cg14"/>
    <property type="match status" value="1"/>
</dbReference>
<feature type="domain" description="C2H2-type" evidence="7">
    <location>
        <begin position="208"/>
        <end position="237"/>
    </location>
</feature>
<feature type="domain" description="C2H2-type" evidence="7">
    <location>
        <begin position="38"/>
        <end position="67"/>
    </location>
</feature>
<keyword evidence="4" id="KW-0862">Zinc</keyword>
<dbReference type="InterPro" id="IPR036236">
    <property type="entry name" value="Znf_C2H2_sf"/>
</dbReference>
<dbReference type="PANTHER" id="PTHR23235">
    <property type="entry name" value="KRUEPPEL-LIKE TRANSCRIPTION FACTOR"/>
    <property type="match status" value="1"/>
</dbReference>
<evidence type="ECO:0000256" key="2">
    <source>
        <dbReference type="ARBA" id="ARBA00022737"/>
    </source>
</evidence>
<dbReference type="PROSITE" id="PS00028">
    <property type="entry name" value="ZINC_FINGER_C2H2_1"/>
    <property type="match status" value="6"/>
</dbReference>
<dbReference type="PROSITE" id="PS50157">
    <property type="entry name" value="ZINC_FINGER_C2H2_2"/>
    <property type="match status" value="6"/>
</dbReference>
<dbReference type="GO" id="GO:0000981">
    <property type="term" value="F:DNA-binding transcription factor activity, RNA polymerase II-specific"/>
    <property type="evidence" value="ECO:0007669"/>
    <property type="project" value="TreeGrafter"/>
</dbReference>
<feature type="domain" description="C2H2-type" evidence="7">
    <location>
        <begin position="179"/>
        <end position="207"/>
    </location>
</feature>
<dbReference type="GO" id="GO:0000978">
    <property type="term" value="F:RNA polymerase II cis-regulatory region sequence-specific DNA binding"/>
    <property type="evidence" value="ECO:0007669"/>
    <property type="project" value="TreeGrafter"/>
</dbReference>
<organism evidence="8">
    <name type="scientific">Ascaris suum</name>
    <name type="common">Pig roundworm</name>
    <name type="synonym">Ascaris lumbricoides</name>
    <dbReference type="NCBI Taxonomy" id="6253"/>
    <lineage>
        <taxon>Eukaryota</taxon>
        <taxon>Metazoa</taxon>
        <taxon>Ecdysozoa</taxon>
        <taxon>Nematoda</taxon>
        <taxon>Chromadorea</taxon>
        <taxon>Rhabditida</taxon>
        <taxon>Spirurina</taxon>
        <taxon>Ascaridomorpha</taxon>
        <taxon>Ascaridoidea</taxon>
        <taxon>Ascarididae</taxon>
        <taxon>Ascaris</taxon>
    </lineage>
</organism>
<accession>F1KYE4</accession>